<sequence length="115" mass="12613">MKASDRLQIEYDLMTELTACEEQALDAIGRADWVALAGLATELDRIAGNINQAMAKGFHSPDVASKLQRLLELYQKALLQAQGANEALKQQEKDLLQQRSDIATQAPPKDSSSET</sequence>
<dbReference type="EMBL" id="CP101717">
    <property type="protein sequence ID" value="WLD57031.1"/>
    <property type="molecule type" value="Genomic_DNA"/>
</dbReference>
<accession>A0AB38YD75</accession>
<proteinExistence type="predicted"/>
<dbReference type="AlphaFoldDB" id="A0AB38YD75"/>
<protein>
    <recommendedName>
        <fullName evidence="3">Flagellar protein FliT</fullName>
    </recommendedName>
</protein>
<organism evidence="2">
    <name type="scientific">Salinispirillum sp. LH 10-3-1</name>
    <dbReference type="NCBI Taxonomy" id="2952525"/>
    <lineage>
        <taxon>Bacteria</taxon>
        <taxon>Pseudomonadati</taxon>
        <taxon>Pseudomonadota</taxon>
        <taxon>Gammaproteobacteria</taxon>
        <taxon>Oceanospirillales</taxon>
        <taxon>Saccharospirillaceae</taxon>
        <taxon>Salinispirillum</taxon>
    </lineage>
</organism>
<feature type="region of interest" description="Disordered" evidence="1">
    <location>
        <begin position="90"/>
        <end position="115"/>
    </location>
</feature>
<dbReference type="RefSeq" id="WP_304994317.1">
    <property type="nucleotide sequence ID" value="NZ_CP101717.1"/>
</dbReference>
<reference evidence="2" key="1">
    <citation type="submission" date="2022-07" db="EMBL/GenBank/DDBJ databases">
        <title>Complete genome sequence of Salinispirillum sp. LH10-3-1 capable of multiple carbohydrate inversion isolated from a soda lake.</title>
        <authorList>
            <person name="Liu J."/>
            <person name="Zhai Y."/>
            <person name="Zhang H."/>
            <person name="Yang H."/>
            <person name="Qu J."/>
            <person name="Li J."/>
        </authorList>
    </citation>
    <scope>NUCLEOTIDE SEQUENCE</scope>
    <source>
        <strain evidence="2">LH 10-3-1</strain>
    </source>
</reference>
<gene>
    <name evidence="2" type="ORF">NFC81_09860</name>
</gene>
<name>A0AB38YD75_9GAMM</name>
<evidence type="ECO:0000313" key="2">
    <source>
        <dbReference type="EMBL" id="WLD57031.1"/>
    </source>
</evidence>
<evidence type="ECO:0000256" key="1">
    <source>
        <dbReference type="SAM" id="MobiDB-lite"/>
    </source>
</evidence>
<evidence type="ECO:0008006" key="3">
    <source>
        <dbReference type="Google" id="ProtNLM"/>
    </source>
</evidence>